<evidence type="ECO:0000313" key="3">
    <source>
        <dbReference type="EMBL" id="MCQ8186330.1"/>
    </source>
</evidence>
<comment type="caution">
    <text evidence="3">The sequence shown here is derived from an EMBL/GenBank/DDBJ whole genome shotgun (WGS) entry which is preliminary data.</text>
</comment>
<evidence type="ECO:0000256" key="1">
    <source>
        <dbReference type="SAM" id="Phobius"/>
    </source>
</evidence>
<keyword evidence="4" id="KW-1185">Reference proteome</keyword>
<gene>
    <name evidence="3" type="ORF">NOG11_13160</name>
</gene>
<sequence length="254" mass="28929">MTHWKDQEHLLDRMDMAALNRAYVTYPGVWGYFLLTVAAVAAALTIGGIGVFQVLLSVGAVVLLYPLFWYVLHRFVLHSRFLWKSEFTGKVWKRIHYDHHRQPNNLAVLFGSLTHTIPTVVILTGSVGFAIGGVAGLLWASAAGFVMTMVYEYVHCIQHLGYLPDSNYLRRMKRLHLLHHFHNEKGNYGIIEFWPDRLFGTFYREVGAKWPKSPDVRSLGYHGEVARRYPHVDRLTVGEGKKPSGEARAVQEPA</sequence>
<dbReference type="Proteomes" id="UP001142610">
    <property type="component" value="Unassembled WGS sequence"/>
</dbReference>
<proteinExistence type="predicted"/>
<accession>A0A9X2RIQ3</accession>
<keyword evidence="1" id="KW-0472">Membrane</keyword>
<dbReference type="InterPro" id="IPR006694">
    <property type="entry name" value="Fatty_acid_hydroxylase"/>
</dbReference>
<evidence type="ECO:0000313" key="4">
    <source>
        <dbReference type="Proteomes" id="UP001142610"/>
    </source>
</evidence>
<feature type="domain" description="Fatty acid hydroxylase" evidence="2">
    <location>
        <begin position="60"/>
        <end position="201"/>
    </location>
</feature>
<protein>
    <submittedName>
        <fullName evidence="3">Sterol desaturase family protein</fullName>
    </submittedName>
</protein>
<feature type="transmembrane region" description="Helical" evidence="1">
    <location>
        <begin position="52"/>
        <end position="72"/>
    </location>
</feature>
<name>A0A9X2RIQ3_9PROT</name>
<dbReference type="AlphaFoldDB" id="A0A9X2RIQ3"/>
<dbReference type="GO" id="GO:0016491">
    <property type="term" value="F:oxidoreductase activity"/>
    <property type="evidence" value="ECO:0007669"/>
    <property type="project" value="InterPro"/>
</dbReference>
<dbReference type="GO" id="GO:0008610">
    <property type="term" value="P:lipid biosynthetic process"/>
    <property type="evidence" value="ECO:0007669"/>
    <property type="project" value="InterPro"/>
</dbReference>
<keyword evidence="1" id="KW-0812">Transmembrane</keyword>
<feature type="transmembrane region" description="Helical" evidence="1">
    <location>
        <begin position="106"/>
        <end position="131"/>
    </location>
</feature>
<dbReference type="GO" id="GO:0005506">
    <property type="term" value="F:iron ion binding"/>
    <property type="evidence" value="ECO:0007669"/>
    <property type="project" value="InterPro"/>
</dbReference>
<dbReference type="EMBL" id="JANIBC010000016">
    <property type="protein sequence ID" value="MCQ8186330.1"/>
    <property type="molecule type" value="Genomic_DNA"/>
</dbReference>
<keyword evidence="1" id="KW-1133">Transmembrane helix</keyword>
<dbReference type="Pfam" id="PF04116">
    <property type="entry name" value="FA_hydroxylase"/>
    <property type="match status" value="1"/>
</dbReference>
<reference evidence="3" key="1">
    <citation type="submission" date="2022-07" db="EMBL/GenBank/DDBJ databases">
        <title>Parvularcula maris sp. nov., an algicidal bacterium isolated from seawater.</title>
        <authorList>
            <person name="Li F."/>
        </authorList>
    </citation>
    <scope>NUCLEOTIDE SEQUENCE</scope>
    <source>
        <strain evidence="3">BGMRC 0090</strain>
    </source>
</reference>
<feature type="transmembrane region" description="Helical" evidence="1">
    <location>
        <begin position="23"/>
        <end position="46"/>
    </location>
</feature>
<evidence type="ECO:0000259" key="2">
    <source>
        <dbReference type="Pfam" id="PF04116"/>
    </source>
</evidence>
<organism evidence="3 4">
    <name type="scientific">Parvularcula maris</name>
    <dbReference type="NCBI Taxonomy" id="2965077"/>
    <lineage>
        <taxon>Bacteria</taxon>
        <taxon>Pseudomonadati</taxon>
        <taxon>Pseudomonadota</taxon>
        <taxon>Alphaproteobacteria</taxon>
        <taxon>Parvularculales</taxon>
        <taxon>Parvularculaceae</taxon>
        <taxon>Parvularcula</taxon>
    </lineage>
</organism>